<gene>
    <name evidence="1" type="ORF">EC973_001392</name>
</gene>
<dbReference type="Proteomes" id="UP000605846">
    <property type="component" value="Unassembled WGS sequence"/>
</dbReference>
<dbReference type="OrthoDB" id="2267579at2759"/>
<organism evidence="1 2">
    <name type="scientific">Apophysomyces ossiformis</name>
    <dbReference type="NCBI Taxonomy" id="679940"/>
    <lineage>
        <taxon>Eukaryota</taxon>
        <taxon>Fungi</taxon>
        <taxon>Fungi incertae sedis</taxon>
        <taxon>Mucoromycota</taxon>
        <taxon>Mucoromycotina</taxon>
        <taxon>Mucoromycetes</taxon>
        <taxon>Mucorales</taxon>
        <taxon>Mucorineae</taxon>
        <taxon>Mucoraceae</taxon>
        <taxon>Apophysomyces</taxon>
    </lineage>
</organism>
<protein>
    <submittedName>
        <fullName evidence="1">Uncharacterized protein</fullName>
    </submittedName>
</protein>
<name>A0A8H7BYJ4_9FUNG</name>
<proteinExistence type="predicted"/>
<accession>A0A8H7BYJ4</accession>
<comment type="caution">
    <text evidence="1">The sequence shown here is derived from an EMBL/GenBank/DDBJ whole genome shotgun (WGS) entry which is preliminary data.</text>
</comment>
<keyword evidence="2" id="KW-1185">Reference proteome</keyword>
<evidence type="ECO:0000313" key="2">
    <source>
        <dbReference type="Proteomes" id="UP000605846"/>
    </source>
</evidence>
<dbReference type="EMBL" id="JABAYA010000013">
    <property type="protein sequence ID" value="KAF7730874.1"/>
    <property type="molecule type" value="Genomic_DNA"/>
</dbReference>
<reference evidence="1" key="1">
    <citation type="submission" date="2020-01" db="EMBL/GenBank/DDBJ databases">
        <title>Genome Sequencing of Three Apophysomyces-Like Fungal Strains Confirms a Novel Fungal Genus in the Mucoromycota with divergent Burkholderia-like Endosymbiotic Bacteria.</title>
        <authorList>
            <person name="Stajich J.E."/>
            <person name="Macias A.M."/>
            <person name="Carter-House D."/>
            <person name="Lovett B."/>
            <person name="Kasson L.R."/>
            <person name="Berry K."/>
            <person name="Grigoriev I."/>
            <person name="Chang Y."/>
            <person name="Spatafora J."/>
            <person name="Kasson M.T."/>
        </authorList>
    </citation>
    <scope>NUCLEOTIDE SEQUENCE</scope>
    <source>
        <strain evidence="1">NRRL A-21654</strain>
    </source>
</reference>
<dbReference type="AlphaFoldDB" id="A0A8H7BYJ4"/>
<evidence type="ECO:0000313" key="1">
    <source>
        <dbReference type="EMBL" id="KAF7730874.1"/>
    </source>
</evidence>
<sequence>MIQRKSDFIDLVEFLQTRKYEIATKINDSKHLDILFFSHEAAIQKACAFPEVVVINAAYSTDVNKLALVNVVGVSNLGNTQLRNFLIGSAFVVNKKRDCVSLALAQSSLPPLRPRMWFWLSKPLFFYFFIIFQAAQRAVMSFRGYSNEQLRQLVREHWRSKMKRPDYLPKSSRTWKRLPSRVEVKFESNLPAYEGGKWTRTGALNKVLYPKVKKYKLDGLSVVLQKYKDGDNLRAAGRAATEAYEELYEIIHRETEDSTGEEPERVLERLRSLTVFALASGKKIDTEGKNICNKALGLPSIEDEGSKDVAFTVEEIKAAEEKQTETPSCTVQLSLENKPRTIDTGDTG</sequence>